<gene>
    <name evidence="4" type="ORF">PF002_g7620</name>
    <name evidence="3" type="ORF">PF011_g5599</name>
</gene>
<dbReference type="Proteomes" id="UP000440367">
    <property type="component" value="Unassembled WGS sequence"/>
</dbReference>
<evidence type="ECO:0000256" key="1">
    <source>
        <dbReference type="SAM" id="MobiDB-lite"/>
    </source>
</evidence>
<dbReference type="Proteomes" id="UP000460718">
    <property type="component" value="Unassembled WGS sequence"/>
</dbReference>
<dbReference type="Pfam" id="PF07727">
    <property type="entry name" value="RVT_2"/>
    <property type="match status" value="1"/>
</dbReference>
<accession>A0A6A3LNP7</accession>
<evidence type="ECO:0000313" key="6">
    <source>
        <dbReference type="Proteomes" id="UP000460718"/>
    </source>
</evidence>
<comment type="caution">
    <text evidence="3">The sequence shown here is derived from an EMBL/GenBank/DDBJ whole genome shotgun (WGS) entry which is preliminary data.</text>
</comment>
<feature type="region of interest" description="Disordered" evidence="1">
    <location>
        <begin position="185"/>
        <end position="208"/>
    </location>
</feature>
<sequence>MVMQYDVVTAFLFGPLDEEIYMEIPAGFVGASSAFVCRLLKSLYGLKQAPMVWNDTLHRKLTDLGFTRIEKNHGLYASQVGGEITMLVTVYVDDLLLIGPADLCASVAETMQQDFQLNNLGEVKYQLGIEITINRANRQVIFFQAQYVRELLFRFHMASCRGAKTPEPSGQQVRELLVRFHMASSRRAKTPEPSGQLQVRESAEGEGPSPYRQLLGALGYLLSGTRPDLAHAVRNLGMYLAEFDHTHFELGRHVLRYLKHTTDFGLVMDIGTC</sequence>
<evidence type="ECO:0000313" key="5">
    <source>
        <dbReference type="Proteomes" id="UP000440367"/>
    </source>
</evidence>
<evidence type="ECO:0000259" key="2">
    <source>
        <dbReference type="Pfam" id="PF07727"/>
    </source>
</evidence>
<evidence type="ECO:0000313" key="4">
    <source>
        <dbReference type="EMBL" id="KAE9244716.1"/>
    </source>
</evidence>
<dbReference type="EMBL" id="QXFW01000222">
    <property type="protein sequence ID" value="KAE9020010.1"/>
    <property type="molecule type" value="Genomic_DNA"/>
</dbReference>
<dbReference type="EMBL" id="QXGD01000285">
    <property type="protein sequence ID" value="KAE9244716.1"/>
    <property type="molecule type" value="Genomic_DNA"/>
</dbReference>
<feature type="domain" description="Reverse transcriptase Ty1/copia-type" evidence="2">
    <location>
        <begin position="1"/>
        <end position="166"/>
    </location>
</feature>
<evidence type="ECO:0000313" key="3">
    <source>
        <dbReference type="EMBL" id="KAE9020010.1"/>
    </source>
</evidence>
<dbReference type="InterPro" id="IPR013103">
    <property type="entry name" value="RVT_2"/>
</dbReference>
<organism evidence="3 6">
    <name type="scientific">Phytophthora fragariae</name>
    <dbReference type="NCBI Taxonomy" id="53985"/>
    <lineage>
        <taxon>Eukaryota</taxon>
        <taxon>Sar</taxon>
        <taxon>Stramenopiles</taxon>
        <taxon>Oomycota</taxon>
        <taxon>Peronosporomycetes</taxon>
        <taxon>Peronosporales</taxon>
        <taxon>Peronosporaceae</taxon>
        <taxon>Phytophthora</taxon>
    </lineage>
</organism>
<dbReference type="InterPro" id="IPR043502">
    <property type="entry name" value="DNA/RNA_pol_sf"/>
</dbReference>
<dbReference type="AlphaFoldDB" id="A0A6A3LNP7"/>
<protein>
    <recommendedName>
        <fullName evidence="2">Reverse transcriptase Ty1/copia-type domain-containing protein</fullName>
    </recommendedName>
</protein>
<reference evidence="3 6" key="1">
    <citation type="submission" date="2018-09" db="EMBL/GenBank/DDBJ databases">
        <title>Genomic investigation of the strawberry pathogen Phytophthora fragariae indicates pathogenicity is determined by transcriptional variation in three key races.</title>
        <authorList>
            <person name="Adams T.M."/>
            <person name="Armitage A.D."/>
            <person name="Sobczyk M.K."/>
            <person name="Bates H.J."/>
            <person name="Dunwell J.M."/>
            <person name="Nellist C.F."/>
            <person name="Harrison R.J."/>
        </authorList>
    </citation>
    <scope>NUCLEOTIDE SEQUENCE [LARGE SCALE GENOMIC DNA]</scope>
    <source>
        <strain evidence="4 5">BC-1</strain>
        <strain evidence="3 6">SCRP245</strain>
    </source>
</reference>
<proteinExistence type="predicted"/>
<dbReference type="SUPFAM" id="SSF56672">
    <property type="entry name" value="DNA/RNA polymerases"/>
    <property type="match status" value="1"/>
</dbReference>
<name>A0A6A3LNP7_9STRA</name>